<dbReference type="PRINTS" id="PR00625">
    <property type="entry name" value="JDOMAIN"/>
</dbReference>
<organism evidence="6 7">
    <name type="scientific">Fraxinus pennsylvanica</name>
    <dbReference type="NCBI Taxonomy" id="56036"/>
    <lineage>
        <taxon>Eukaryota</taxon>
        <taxon>Viridiplantae</taxon>
        <taxon>Streptophyta</taxon>
        <taxon>Embryophyta</taxon>
        <taxon>Tracheophyta</taxon>
        <taxon>Spermatophyta</taxon>
        <taxon>Magnoliopsida</taxon>
        <taxon>eudicotyledons</taxon>
        <taxon>Gunneridae</taxon>
        <taxon>Pentapetalae</taxon>
        <taxon>asterids</taxon>
        <taxon>lamiids</taxon>
        <taxon>Lamiales</taxon>
        <taxon>Oleaceae</taxon>
        <taxon>Oleeae</taxon>
        <taxon>Fraxinus</taxon>
    </lineage>
</organism>
<dbReference type="SUPFAM" id="SSF46565">
    <property type="entry name" value="Chaperone J-domain"/>
    <property type="match status" value="1"/>
</dbReference>
<dbReference type="PROSITE" id="PS50076">
    <property type="entry name" value="DNAJ_2"/>
    <property type="match status" value="1"/>
</dbReference>
<dbReference type="PANTHER" id="PTHR44137:SF61">
    <property type="entry name" value="J DOMAIN-CONTAINING PROTEIN"/>
    <property type="match status" value="1"/>
</dbReference>
<dbReference type="Pfam" id="PF00226">
    <property type="entry name" value="DnaJ"/>
    <property type="match status" value="1"/>
</dbReference>
<evidence type="ECO:0000256" key="1">
    <source>
        <dbReference type="PROSITE-ProRule" id="PRU00703"/>
    </source>
</evidence>
<gene>
    <name evidence="6" type="ORF">FPE_LOCUS2117</name>
</gene>
<feature type="domain" description="PB1" evidence="5">
    <location>
        <begin position="426"/>
        <end position="513"/>
    </location>
</feature>
<evidence type="ECO:0008006" key="8">
    <source>
        <dbReference type="Google" id="ProtNLM"/>
    </source>
</evidence>
<evidence type="ECO:0000256" key="2">
    <source>
        <dbReference type="SAM" id="MobiDB-lite"/>
    </source>
</evidence>
<accession>A0AAD1YR15</accession>
<dbReference type="CDD" id="cd17782">
    <property type="entry name" value="CBS_pair_MUG70_2"/>
    <property type="match status" value="1"/>
</dbReference>
<dbReference type="EMBL" id="OU503036">
    <property type="protein sequence ID" value="CAI9754686.1"/>
    <property type="molecule type" value="Genomic_DNA"/>
</dbReference>
<dbReference type="Pfam" id="PF11926">
    <property type="entry name" value="DUF3444"/>
    <property type="match status" value="1"/>
</dbReference>
<feature type="domain" description="J" evidence="3">
    <location>
        <begin position="825"/>
        <end position="889"/>
    </location>
</feature>
<dbReference type="InterPro" id="IPR000644">
    <property type="entry name" value="CBS_dom"/>
</dbReference>
<evidence type="ECO:0000259" key="4">
    <source>
        <dbReference type="PROSITE" id="PS51371"/>
    </source>
</evidence>
<feature type="compositionally biased region" description="Basic and acidic residues" evidence="2">
    <location>
        <begin position="1344"/>
        <end position="1370"/>
    </location>
</feature>
<dbReference type="Pfam" id="PF00564">
    <property type="entry name" value="PB1"/>
    <property type="match status" value="1"/>
</dbReference>
<evidence type="ECO:0000313" key="7">
    <source>
        <dbReference type="Proteomes" id="UP000834106"/>
    </source>
</evidence>
<keyword evidence="7" id="KW-1185">Reference proteome</keyword>
<keyword evidence="1" id="KW-0129">CBS domain</keyword>
<dbReference type="InterPro" id="IPR000270">
    <property type="entry name" value="PB1_dom"/>
</dbReference>
<dbReference type="InterPro" id="IPR036869">
    <property type="entry name" value="J_dom_sf"/>
</dbReference>
<dbReference type="InterPro" id="IPR024593">
    <property type="entry name" value="DUF3444"/>
</dbReference>
<dbReference type="SUPFAM" id="SSF54277">
    <property type="entry name" value="CAD &amp; PB1 domains"/>
    <property type="match status" value="1"/>
</dbReference>
<dbReference type="PANTHER" id="PTHR44137">
    <property type="entry name" value="BNAC03G44070D PROTEIN"/>
    <property type="match status" value="1"/>
</dbReference>
<dbReference type="PROSITE" id="PS51371">
    <property type="entry name" value="CBS"/>
    <property type="match status" value="4"/>
</dbReference>
<dbReference type="SMART" id="SM00116">
    <property type="entry name" value="CBS"/>
    <property type="match status" value="4"/>
</dbReference>
<dbReference type="InterPro" id="IPR001623">
    <property type="entry name" value="DnaJ_domain"/>
</dbReference>
<dbReference type="Gene3D" id="1.10.287.110">
    <property type="entry name" value="DnaJ domain"/>
    <property type="match status" value="1"/>
</dbReference>
<evidence type="ECO:0000313" key="6">
    <source>
        <dbReference type="EMBL" id="CAI9754686.1"/>
    </source>
</evidence>
<evidence type="ECO:0000259" key="5">
    <source>
        <dbReference type="PROSITE" id="PS51745"/>
    </source>
</evidence>
<dbReference type="Proteomes" id="UP000834106">
    <property type="component" value="Chromosome 1"/>
</dbReference>
<feature type="domain" description="CBS" evidence="4">
    <location>
        <begin position="144"/>
        <end position="202"/>
    </location>
</feature>
<feature type="region of interest" description="Disordered" evidence="2">
    <location>
        <begin position="928"/>
        <end position="950"/>
    </location>
</feature>
<dbReference type="PROSITE" id="PS51745">
    <property type="entry name" value="PB1"/>
    <property type="match status" value="1"/>
</dbReference>
<feature type="compositionally biased region" description="Low complexity" evidence="2">
    <location>
        <begin position="21"/>
        <end position="33"/>
    </location>
</feature>
<feature type="domain" description="CBS" evidence="4">
    <location>
        <begin position="247"/>
        <end position="304"/>
    </location>
</feature>
<feature type="domain" description="CBS" evidence="4">
    <location>
        <begin position="312"/>
        <end position="370"/>
    </location>
</feature>
<name>A0AAD1YR15_9LAMI</name>
<dbReference type="CDD" id="cd06409">
    <property type="entry name" value="PB1_MUG70"/>
    <property type="match status" value="1"/>
</dbReference>
<feature type="region of interest" description="Disordered" evidence="2">
    <location>
        <begin position="18"/>
        <end position="67"/>
    </location>
</feature>
<dbReference type="Pfam" id="PF00571">
    <property type="entry name" value="CBS"/>
    <property type="match status" value="4"/>
</dbReference>
<dbReference type="Gene3D" id="3.10.580.10">
    <property type="entry name" value="CBS-domain"/>
    <property type="match status" value="2"/>
</dbReference>
<dbReference type="InterPro" id="IPR053793">
    <property type="entry name" value="PB1-like"/>
</dbReference>
<feature type="region of interest" description="Disordered" evidence="2">
    <location>
        <begin position="1344"/>
        <end position="1415"/>
    </location>
</feature>
<dbReference type="CDD" id="cd06257">
    <property type="entry name" value="DnaJ"/>
    <property type="match status" value="1"/>
</dbReference>
<dbReference type="SUPFAM" id="SSF54631">
    <property type="entry name" value="CBS-domain pair"/>
    <property type="match status" value="2"/>
</dbReference>
<evidence type="ECO:0000259" key="3">
    <source>
        <dbReference type="PROSITE" id="PS50076"/>
    </source>
</evidence>
<sequence>MDECVVGGGLLIDYMTSQGGSSRKSMSLTSSTSQVRRKSAAENGGGGGAGDSSSTHRKSISTSRSMGLAGERTVKRLRLSKALTVPETTSINEACRRMAARRVDALLLTDSNALLCGILTDKDIATRVVAREVNLEETPVSKVMTRNPVFVLSDTLAVDALQKMVQGKFRHLPVVDNGEVIALLDIAKCLYDAIARMERAAEKGKAIAAAVEGVEKHWGTSVSGPNTFVETLRERMFKPSLSTIISDNSKIVTVAPSDTVLVAAQKMLEFRTSSAIVTVENKPRGILTSKDMLMRVIAQDLPPESTLVEKVMTPNPECATVDTPIVDALHTMHDGKFLHLPVVDRDGMVVAVVDVLHITHAAVATVGNTAGVNSEAANTMMQRFWDSAMDLTPDNEEETRSENSLRMASEGAETGRSLSYSMSSAPNTFAFKIQDKKGRMHRFNCDTQNLTDVVTAILQRVGDDIDRNNLPLILYEDEDHDKVVVASDSDLQAAVDHAKQAGWKGLRLHLDYSGTPRRRRGSNSGSLEYAQADAWASAYSAVAAGAALVAGLGPVELTGDQAKNLPTGLDNGKIRPCPSINPGCVSTNPKSSSFAFPWSILENSSDNAIKKLQDAILKTQKNVKIQLVEDTPNGQYLQAEVDGGFGRDVLEFLVNGDVVAYRAMATKVTYIYPFTTALGDSKGQEERMTKIVNELGWKELLMHLLCLPLDGIVHFLEDILGLLLAGRKFRENFAIAEDWNLFCSLKNIRFAESNTRISKMECNKDEAIRCKAIAEKKLDEEDIAEAKKFALKAETLFPTLDELSQLLKVINFYDGYEKKINGVVNWYGILGVNPLADVDTLRKAHKRMALALHPDKNKSFRAEEAFKILTQARSVLFDKDKKLQYDLKLNFRVHQRVSVGYPPLPVDRNMVGNFTSCSSSLSERNMETSGKAQNIPTCPMNPATTRSSHYNPPPLWPRYQSTANGGQHIPTHQKTPETATWSQFVPTPPRHMTPEAAANFLYVHVQKVTSASEQYTSTKELSQSELRIMLMRKAKKEILEKLNQWSIGAELESANEKGMKMEKEQTSAVNDLKIHKNKGASLLCSSKTAQPQNSSMCDGTGELNENVEETVSMSVPDANFCNFDKDRVEASFSKNQVWALYDDDDGMPRYYALIHDVMSREPFKMEISWLNSKSTAEFGPLNWVSSGFAKTSGYFRVGKPVVNKNLSSFSHQVKWRKGARGAIQIFPAKGDVWALYRNWSVDWNEFTEDDVIHKYDVVVIVEDYIEDNGVVVSPLIKVAGFTSVFCQHLDPMEFRTVPREEMFRFSHQVPSYVLTGLEAQNVPKGSWDLDPASLPLELLQPETESKALTDTENPLKCKQLDGSSEEKNESSSKVNANTEDGGASENAKRGFEKPFLTYTRRGKKMKMVGDTDRAK</sequence>
<feature type="domain" description="CBS" evidence="4">
    <location>
        <begin position="78"/>
        <end position="137"/>
    </location>
</feature>
<proteinExistence type="predicted"/>
<protein>
    <recommendedName>
        <fullName evidence="8">J domain-containing protein</fullName>
    </recommendedName>
</protein>
<dbReference type="InterPro" id="IPR046342">
    <property type="entry name" value="CBS_dom_sf"/>
</dbReference>
<dbReference type="SMART" id="SM00666">
    <property type="entry name" value="PB1"/>
    <property type="match status" value="1"/>
</dbReference>
<feature type="region of interest" description="Disordered" evidence="2">
    <location>
        <begin position="392"/>
        <end position="420"/>
    </location>
</feature>
<reference evidence="6" key="1">
    <citation type="submission" date="2023-05" db="EMBL/GenBank/DDBJ databases">
        <authorList>
            <person name="Huff M."/>
        </authorList>
    </citation>
    <scope>NUCLEOTIDE SEQUENCE</scope>
</reference>
<dbReference type="CDD" id="cd17781">
    <property type="entry name" value="CBS_pair_MUG70_1"/>
    <property type="match status" value="1"/>
</dbReference>
<dbReference type="SMART" id="SM00271">
    <property type="entry name" value="DnaJ"/>
    <property type="match status" value="1"/>
</dbReference>